<gene>
    <name evidence="1" type="ORF">LWC34_46530</name>
</gene>
<name>A0ABS8ZWI3_9PSEU</name>
<proteinExistence type="predicted"/>
<sequence length="53" mass="5997">MGLHACRKETDEPVSMLMLFAPGAPRESYFEGLAGLADIERTQFFVDHDSYFV</sequence>
<reference evidence="1 2" key="1">
    <citation type="submission" date="2021-12" db="EMBL/GenBank/DDBJ databases">
        <title>Genome sequence of Kibdelosporangium philippinense ATCC 49844.</title>
        <authorList>
            <person name="Fedorov E.A."/>
            <person name="Omeragic M."/>
            <person name="Shalygina K.F."/>
            <person name="Maclea K.S."/>
        </authorList>
    </citation>
    <scope>NUCLEOTIDE SEQUENCE [LARGE SCALE GENOMIC DNA]</scope>
    <source>
        <strain evidence="1 2">ATCC 49844</strain>
    </source>
</reference>
<dbReference type="RefSeq" id="WP_233734207.1">
    <property type="nucleotide sequence ID" value="NZ_JAJVCN010000004.1"/>
</dbReference>
<accession>A0ABS8ZWI3</accession>
<keyword evidence="2" id="KW-1185">Reference proteome</keyword>
<dbReference type="EMBL" id="JAJVCN010000004">
    <property type="protein sequence ID" value="MCE7010212.1"/>
    <property type="molecule type" value="Genomic_DNA"/>
</dbReference>
<organism evidence="1 2">
    <name type="scientific">Kibdelosporangium philippinense</name>
    <dbReference type="NCBI Taxonomy" id="211113"/>
    <lineage>
        <taxon>Bacteria</taxon>
        <taxon>Bacillati</taxon>
        <taxon>Actinomycetota</taxon>
        <taxon>Actinomycetes</taxon>
        <taxon>Pseudonocardiales</taxon>
        <taxon>Pseudonocardiaceae</taxon>
        <taxon>Kibdelosporangium</taxon>
    </lineage>
</organism>
<comment type="caution">
    <text evidence="1">The sequence shown here is derived from an EMBL/GenBank/DDBJ whole genome shotgun (WGS) entry which is preliminary data.</text>
</comment>
<dbReference type="Proteomes" id="UP001521150">
    <property type="component" value="Unassembled WGS sequence"/>
</dbReference>
<evidence type="ECO:0000313" key="1">
    <source>
        <dbReference type="EMBL" id="MCE7010212.1"/>
    </source>
</evidence>
<evidence type="ECO:0000313" key="2">
    <source>
        <dbReference type="Proteomes" id="UP001521150"/>
    </source>
</evidence>
<protein>
    <submittedName>
        <fullName evidence="1">Uncharacterized protein</fullName>
    </submittedName>
</protein>